<dbReference type="InterPro" id="IPR019734">
    <property type="entry name" value="TPR_rpt"/>
</dbReference>
<dbReference type="GO" id="GO:0060090">
    <property type="term" value="F:molecular adaptor activity"/>
    <property type="evidence" value="ECO:0007669"/>
    <property type="project" value="TreeGrafter"/>
</dbReference>
<keyword evidence="1" id="KW-0677">Repeat</keyword>
<dbReference type="Gene3D" id="1.25.40.10">
    <property type="entry name" value="Tetratricopeptide repeat domain"/>
    <property type="match status" value="1"/>
</dbReference>
<proteinExistence type="predicted"/>
<keyword evidence="2" id="KW-0802">TPR repeat</keyword>
<dbReference type="PANTHER" id="PTHR45831">
    <property type="entry name" value="LD24721P"/>
    <property type="match status" value="1"/>
</dbReference>
<evidence type="ECO:0000313" key="3">
    <source>
        <dbReference type="EnsemblMetazoa" id="PPAI011026-PA"/>
    </source>
</evidence>
<dbReference type="InterPro" id="IPR011990">
    <property type="entry name" value="TPR-like_helical_dom_sf"/>
</dbReference>
<dbReference type="GO" id="GO:0006620">
    <property type="term" value="P:post-translational protein targeting to endoplasmic reticulum membrane"/>
    <property type="evidence" value="ECO:0007669"/>
    <property type="project" value="TreeGrafter"/>
</dbReference>
<dbReference type="PROSITE" id="PS50005">
    <property type="entry name" value="TPR"/>
    <property type="match status" value="2"/>
</dbReference>
<dbReference type="SMART" id="SM00028">
    <property type="entry name" value="TPR"/>
    <property type="match status" value="2"/>
</dbReference>
<name>A0A1B0DR43_PHLPP</name>
<dbReference type="Proteomes" id="UP000092462">
    <property type="component" value="Unassembled WGS sequence"/>
</dbReference>
<sequence length="143" mass="15754">MDTSPIVITDDEEVNVGSGTTMDDDLLPQDSISLAEKKKDLGNEQYKIKNYSAALKLYSDAISLCPNLPAFFGNRAACHMMLGDYKQALSDARQAIDLDPSFEKGFIRIAKCCLMLGEFHRNQCLSCLFAQPITANLSPRPTS</sequence>
<dbReference type="EnsemblMetazoa" id="PPAI011026-RA">
    <property type="protein sequence ID" value="PPAI011026-PA"/>
    <property type="gene ID" value="PPAI011026"/>
</dbReference>
<dbReference type="VEuPathDB" id="VectorBase:PPAI011026"/>
<dbReference type="GO" id="GO:0072380">
    <property type="term" value="C:TRC complex"/>
    <property type="evidence" value="ECO:0007669"/>
    <property type="project" value="TreeGrafter"/>
</dbReference>
<dbReference type="PANTHER" id="PTHR45831:SF2">
    <property type="entry name" value="LD24721P"/>
    <property type="match status" value="1"/>
</dbReference>
<evidence type="ECO:0000313" key="4">
    <source>
        <dbReference type="Proteomes" id="UP000092462"/>
    </source>
</evidence>
<dbReference type="EMBL" id="AJVK01008911">
    <property type="status" value="NOT_ANNOTATED_CDS"/>
    <property type="molecule type" value="Genomic_DNA"/>
</dbReference>
<dbReference type="InterPro" id="IPR047150">
    <property type="entry name" value="SGT"/>
</dbReference>
<dbReference type="VEuPathDB" id="VectorBase:PPAPM1_001033"/>
<dbReference type="AlphaFoldDB" id="A0A1B0DR43"/>
<dbReference type="GO" id="GO:0016020">
    <property type="term" value="C:membrane"/>
    <property type="evidence" value="ECO:0007669"/>
    <property type="project" value="TreeGrafter"/>
</dbReference>
<evidence type="ECO:0000256" key="1">
    <source>
        <dbReference type="ARBA" id="ARBA00022737"/>
    </source>
</evidence>
<evidence type="ECO:0000256" key="2">
    <source>
        <dbReference type="ARBA" id="ARBA00022803"/>
    </source>
</evidence>
<protein>
    <submittedName>
        <fullName evidence="3">Uncharacterized protein</fullName>
    </submittedName>
</protein>
<dbReference type="SUPFAM" id="SSF48452">
    <property type="entry name" value="TPR-like"/>
    <property type="match status" value="1"/>
</dbReference>
<reference evidence="3" key="1">
    <citation type="submission" date="2022-08" db="UniProtKB">
        <authorList>
            <consortium name="EnsemblMetazoa"/>
        </authorList>
    </citation>
    <scope>IDENTIFICATION</scope>
    <source>
        <strain evidence="3">Israel</strain>
    </source>
</reference>
<organism evidence="3 4">
    <name type="scientific">Phlebotomus papatasi</name>
    <name type="common">Sandfly</name>
    <dbReference type="NCBI Taxonomy" id="29031"/>
    <lineage>
        <taxon>Eukaryota</taxon>
        <taxon>Metazoa</taxon>
        <taxon>Ecdysozoa</taxon>
        <taxon>Arthropoda</taxon>
        <taxon>Hexapoda</taxon>
        <taxon>Insecta</taxon>
        <taxon>Pterygota</taxon>
        <taxon>Neoptera</taxon>
        <taxon>Endopterygota</taxon>
        <taxon>Diptera</taxon>
        <taxon>Nematocera</taxon>
        <taxon>Psychodoidea</taxon>
        <taxon>Psychodidae</taxon>
        <taxon>Phlebotomus</taxon>
        <taxon>Phlebotomus</taxon>
    </lineage>
</organism>
<accession>A0A1B0DR43</accession>
<keyword evidence="4" id="KW-1185">Reference proteome</keyword>
<dbReference type="Pfam" id="PF00515">
    <property type="entry name" value="TPR_1"/>
    <property type="match status" value="1"/>
</dbReference>